<protein>
    <recommendedName>
        <fullName evidence="4">Glycosyltransferase</fullName>
    </recommendedName>
</protein>
<organism evidence="2 3">
    <name type="scientific">Rhizobium herbae</name>
    <dbReference type="NCBI Taxonomy" id="508661"/>
    <lineage>
        <taxon>Bacteria</taxon>
        <taxon>Pseudomonadati</taxon>
        <taxon>Pseudomonadota</taxon>
        <taxon>Alphaproteobacteria</taxon>
        <taxon>Hyphomicrobiales</taxon>
        <taxon>Rhizobiaceae</taxon>
        <taxon>Rhizobium/Agrobacterium group</taxon>
        <taxon>Rhizobium</taxon>
    </lineage>
</organism>
<name>A0ABS4EVS3_9HYPH</name>
<proteinExistence type="predicted"/>
<accession>A0ABS4EVS3</accession>
<dbReference type="Pfam" id="PF13692">
    <property type="entry name" value="Glyco_trans_1_4"/>
    <property type="match status" value="1"/>
</dbReference>
<feature type="region of interest" description="Disordered" evidence="1">
    <location>
        <begin position="408"/>
        <end position="427"/>
    </location>
</feature>
<evidence type="ECO:0000256" key="1">
    <source>
        <dbReference type="SAM" id="MobiDB-lite"/>
    </source>
</evidence>
<gene>
    <name evidence="2" type="ORF">J2Z75_005420</name>
</gene>
<dbReference type="EMBL" id="JAGGJV010000012">
    <property type="protein sequence ID" value="MBP1861891.1"/>
    <property type="molecule type" value="Genomic_DNA"/>
</dbReference>
<evidence type="ECO:0008006" key="4">
    <source>
        <dbReference type="Google" id="ProtNLM"/>
    </source>
</evidence>
<dbReference type="RefSeq" id="WP_209856682.1">
    <property type="nucleotide sequence ID" value="NZ_JAGGJV010000012.1"/>
</dbReference>
<keyword evidence="3" id="KW-1185">Reference proteome</keyword>
<dbReference type="SUPFAM" id="SSF53756">
    <property type="entry name" value="UDP-Glycosyltransferase/glycogen phosphorylase"/>
    <property type="match status" value="1"/>
</dbReference>
<reference evidence="2 3" key="1">
    <citation type="submission" date="2021-03" db="EMBL/GenBank/DDBJ databases">
        <title>Genomic Encyclopedia of Type Strains, Phase IV (KMG-IV): sequencing the most valuable type-strain genomes for metagenomic binning, comparative biology and taxonomic classification.</title>
        <authorList>
            <person name="Goeker M."/>
        </authorList>
    </citation>
    <scope>NUCLEOTIDE SEQUENCE [LARGE SCALE GENOMIC DNA]</scope>
    <source>
        <strain evidence="2 3">DSM 26427</strain>
    </source>
</reference>
<sequence>MHLVFVSSLVPVENPSSGFDIANRAVLDGLRALGHRVSVIGYLQPGQNPAAGGDMHVLGELEVTNAKVGTATKLRWLATAFLKRTTLSSAKMLTVDGEHIETLLQGLLPFDGILLNSVQLPGAFAGVFQKHPTIYIAHNVEADSALENAATASGRLERLLFKREAHYLEQVERQLTQAASAIWTFAEADRFGFGYTVSDRAAVLPLVTRWDLPVTSVEKLPEYDLALIGTWSWQANRIGLDWFLSKVVPLLPADMSIGIAGQLPDAPAITHPGVHFLGRVPDARAFVEAGAVVPLISRGGTGVQLKTIEIFELGMPSVATNASLRGIGELPGNCAVADDPADFARLLTEKVAQVRAGNRQRLSGAAFHQAQKSRLLATLERGLSRFARPAAVSGPTFAVELAEPSSMNKKSASAPYGFAVHEGGKSR</sequence>
<dbReference type="Proteomes" id="UP000823786">
    <property type="component" value="Unassembled WGS sequence"/>
</dbReference>
<comment type="caution">
    <text evidence="2">The sequence shown here is derived from an EMBL/GenBank/DDBJ whole genome shotgun (WGS) entry which is preliminary data.</text>
</comment>
<evidence type="ECO:0000313" key="2">
    <source>
        <dbReference type="EMBL" id="MBP1861891.1"/>
    </source>
</evidence>
<evidence type="ECO:0000313" key="3">
    <source>
        <dbReference type="Proteomes" id="UP000823786"/>
    </source>
</evidence>